<dbReference type="Proteomes" id="UP000296049">
    <property type="component" value="Unassembled WGS sequence"/>
</dbReference>
<evidence type="ECO:0000313" key="1">
    <source>
        <dbReference type="EMBL" id="EOA93985.1"/>
    </source>
</evidence>
<sequence length="204" mass="22102">MENPVNKSNTLIDAEPTVRMSVRFVTPGGHAAVHQRPDLRRRVGWEKRWLGMRVQRKAFQAPCVAMYPQASVAETSPCWGASNQVSTNGGSGTVSARNGATEASCCPPVQWLSTKPYCRFSYESAGNGKNETATQTATSLPSLVMVMPEHRVADNRIPSPYAALAATLTAPGTERSLREARVTVPGIENICRAEKPKPLFEASC</sequence>
<gene>
    <name evidence="1" type="ORF">Anapl_17919</name>
</gene>
<evidence type="ECO:0000313" key="2">
    <source>
        <dbReference type="Proteomes" id="UP000296049"/>
    </source>
</evidence>
<keyword evidence="2" id="KW-1185">Reference proteome</keyword>
<dbReference type="AlphaFoldDB" id="R0J9U5"/>
<name>R0J9U5_ANAPL</name>
<accession>R0J9U5</accession>
<organism evidence="1 2">
    <name type="scientific">Anas platyrhynchos</name>
    <name type="common">Mallard</name>
    <name type="synonym">Anas boschas</name>
    <dbReference type="NCBI Taxonomy" id="8839"/>
    <lineage>
        <taxon>Eukaryota</taxon>
        <taxon>Metazoa</taxon>
        <taxon>Chordata</taxon>
        <taxon>Craniata</taxon>
        <taxon>Vertebrata</taxon>
        <taxon>Euteleostomi</taxon>
        <taxon>Archelosauria</taxon>
        <taxon>Archosauria</taxon>
        <taxon>Dinosauria</taxon>
        <taxon>Saurischia</taxon>
        <taxon>Theropoda</taxon>
        <taxon>Coelurosauria</taxon>
        <taxon>Aves</taxon>
        <taxon>Neognathae</taxon>
        <taxon>Galloanserae</taxon>
        <taxon>Anseriformes</taxon>
        <taxon>Anatidae</taxon>
        <taxon>Anatinae</taxon>
        <taxon>Anas</taxon>
    </lineage>
</organism>
<reference evidence="2" key="1">
    <citation type="journal article" date="2013" name="Nat. Genet.">
        <title>The duck genome and transcriptome provide insight into an avian influenza virus reservoir species.</title>
        <authorList>
            <person name="Huang Y."/>
            <person name="Li Y."/>
            <person name="Burt D.W."/>
            <person name="Chen H."/>
            <person name="Zhang Y."/>
            <person name="Qian W."/>
            <person name="Kim H."/>
            <person name="Gan S."/>
            <person name="Zhao Y."/>
            <person name="Li J."/>
            <person name="Yi K."/>
            <person name="Feng H."/>
            <person name="Zhu P."/>
            <person name="Li B."/>
            <person name="Liu Q."/>
            <person name="Fairley S."/>
            <person name="Magor K.E."/>
            <person name="Du Z."/>
            <person name="Hu X."/>
            <person name="Goodman L."/>
            <person name="Tafer H."/>
            <person name="Vignal A."/>
            <person name="Lee T."/>
            <person name="Kim K.W."/>
            <person name="Sheng Z."/>
            <person name="An Y."/>
            <person name="Searle S."/>
            <person name="Herrero J."/>
            <person name="Groenen M.A."/>
            <person name="Crooijmans R.P."/>
            <person name="Faraut T."/>
            <person name="Cai Q."/>
            <person name="Webster R.G."/>
            <person name="Aldridge J.R."/>
            <person name="Warren W.C."/>
            <person name="Bartschat S."/>
            <person name="Kehr S."/>
            <person name="Marz M."/>
            <person name="Stadler P.F."/>
            <person name="Smith J."/>
            <person name="Kraus R.H."/>
            <person name="Zhao Y."/>
            <person name="Ren L."/>
            <person name="Fei J."/>
            <person name="Morisson M."/>
            <person name="Kaiser P."/>
            <person name="Griffin D.K."/>
            <person name="Rao M."/>
            <person name="Pitel F."/>
            <person name="Wang J."/>
            <person name="Li N."/>
        </authorList>
    </citation>
    <scope>NUCLEOTIDE SEQUENCE [LARGE SCALE GENOMIC DNA]</scope>
</reference>
<dbReference type="EMBL" id="KB745216">
    <property type="protein sequence ID" value="EOA93985.1"/>
    <property type="molecule type" value="Genomic_DNA"/>
</dbReference>
<protein>
    <submittedName>
        <fullName evidence="1">Uncharacterized protein</fullName>
    </submittedName>
</protein>
<proteinExistence type="predicted"/>